<gene>
    <name evidence="2" type="ORF">EZJ44_00570</name>
</gene>
<dbReference type="EMBL" id="SJDT01000001">
    <property type="protein sequence ID" value="TBW23672.1"/>
    <property type="molecule type" value="Genomic_DNA"/>
</dbReference>
<dbReference type="InterPro" id="IPR013154">
    <property type="entry name" value="ADH-like_N"/>
</dbReference>
<evidence type="ECO:0000313" key="3">
    <source>
        <dbReference type="Proteomes" id="UP000293036"/>
    </source>
</evidence>
<dbReference type="InterPro" id="IPR014188">
    <property type="entry name" value="Acrylyl-CoA_reductase_AcuI"/>
</dbReference>
<dbReference type="SUPFAM" id="SSF51735">
    <property type="entry name" value="NAD(P)-binding Rossmann-fold domains"/>
    <property type="match status" value="1"/>
</dbReference>
<proteinExistence type="predicted"/>
<dbReference type="InterPro" id="IPR020843">
    <property type="entry name" value="ER"/>
</dbReference>
<sequence>MQHSTFKAWIVRKDAGHAQASFESFDESFLLAGSPCVNKGDDAVSRLLGGTEPRVVLRVKYSSINYKDALALEGKPGIIRQYPLIPGIDLVGEVVESSDSHWKPGVTVVLTGAGIGEEKHGGLSELACVSTDALIALPEVFSAKQAAAIGTAGYTAALCVMALQDAGIDKDKGPILVTGAGGGVGSIAVALLAGHGYEVHAVTGRKETLTPQLTMLGASQILSREEVNTNGKPLVKQRWAGAVDTVGGDILASVLAAIEHNGAVAACGLAGGAQLSCTVMPFILRGVNLLGVNSVLVDYERRLAAWELLGRALDTSLLDAVTSEVELADVRSVTRELLAGNGTGRTVVHVS</sequence>
<dbReference type="InterPro" id="IPR036291">
    <property type="entry name" value="NAD(P)-bd_dom_sf"/>
</dbReference>
<dbReference type="InterPro" id="IPR013149">
    <property type="entry name" value="ADH-like_C"/>
</dbReference>
<dbReference type="Pfam" id="PF00107">
    <property type="entry name" value="ADH_zinc_N"/>
    <property type="match status" value="1"/>
</dbReference>
<dbReference type="PANTHER" id="PTHR43677">
    <property type="entry name" value="SHORT-CHAIN DEHYDROGENASE/REDUCTASE"/>
    <property type="match status" value="1"/>
</dbReference>
<dbReference type="Gene3D" id="3.90.180.10">
    <property type="entry name" value="Medium-chain alcohol dehydrogenases, catalytic domain"/>
    <property type="match status" value="1"/>
</dbReference>
<dbReference type="Pfam" id="PF08240">
    <property type="entry name" value="ADH_N"/>
    <property type="match status" value="1"/>
</dbReference>
<dbReference type="InterPro" id="IPR011032">
    <property type="entry name" value="GroES-like_sf"/>
</dbReference>
<feature type="domain" description="Enoyl reductase (ER)" evidence="1">
    <location>
        <begin position="33"/>
        <end position="348"/>
    </location>
</feature>
<organism evidence="2 3">
    <name type="scientific">Arcanobacterium bovis</name>
    <dbReference type="NCBI Taxonomy" id="2529275"/>
    <lineage>
        <taxon>Bacteria</taxon>
        <taxon>Bacillati</taxon>
        <taxon>Actinomycetota</taxon>
        <taxon>Actinomycetes</taxon>
        <taxon>Actinomycetales</taxon>
        <taxon>Actinomycetaceae</taxon>
        <taxon>Arcanobacterium</taxon>
    </lineage>
</organism>
<dbReference type="SUPFAM" id="SSF50129">
    <property type="entry name" value="GroES-like"/>
    <property type="match status" value="1"/>
</dbReference>
<dbReference type="RefSeq" id="WP_131279082.1">
    <property type="nucleotide sequence ID" value="NZ_JBHSLR010000009.1"/>
</dbReference>
<keyword evidence="3" id="KW-1185">Reference proteome</keyword>
<dbReference type="CDD" id="cd08288">
    <property type="entry name" value="MDR_yhdh"/>
    <property type="match status" value="1"/>
</dbReference>
<dbReference type="PANTHER" id="PTHR43677:SF1">
    <property type="entry name" value="ACRYLYL-COA REDUCTASE ACUI-RELATED"/>
    <property type="match status" value="1"/>
</dbReference>
<name>A0A4Q9V3H3_9ACTO</name>
<dbReference type="OrthoDB" id="9782155at2"/>
<dbReference type="InterPro" id="IPR051397">
    <property type="entry name" value="Zn-ADH-like_protein"/>
</dbReference>
<evidence type="ECO:0000259" key="1">
    <source>
        <dbReference type="SMART" id="SM00829"/>
    </source>
</evidence>
<accession>A0A4Q9V3H3</accession>
<dbReference type="Gene3D" id="3.40.50.720">
    <property type="entry name" value="NAD(P)-binding Rossmann-like Domain"/>
    <property type="match status" value="1"/>
</dbReference>
<comment type="caution">
    <text evidence="2">The sequence shown here is derived from an EMBL/GenBank/DDBJ whole genome shotgun (WGS) entry which is preliminary data.</text>
</comment>
<dbReference type="GO" id="GO:0043957">
    <property type="term" value="F:acryloyl-CoA reductase (NADPH) activity"/>
    <property type="evidence" value="ECO:0007669"/>
    <property type="project" value="TreeGrafter"/>
</dbReference>
<protein>
    <submittedName>
        <fullName evidence="2">Oxidoreductase</fullName>
    </submittedName>
</protein>
<dbReference type="Proteomes" id="UP000293036">
    <property type="component" value="Unassembled WGS sequence"/>
</dbReference>
<reference evidence="2 3" key="1">
    <citation type="submission" date="2019-02" db="EMBL/GenBank/DDBJ databases">
        <title>Arcanobacterium bovis sp. nov., isolated from the milk of a cow with mastitis.</title>
        <authorList>
            <person name="Sammra O."/>
            <person name="Foster G."/>
            <person name="Hassan A."/>
            <person name="Alssahen M."/>
            <person name="Laemmler C."/>
            <person name="Borowiak M."/>
            <person name="Malorny B."/>
            <person name="Abdulmawjood A."/>
        </authorList>
    </citation>
    <scope>NUCLEOTIDE SEQUENCE [LARGE SCALE GENOMIC DNA]</scope>
    <source>
        <strain evidence="2 3">C605018/01/1</strain>
    </source>
</reference>
<dbReference type="NCBIfam" id="TIGR02823">
    <property type="entry name" value="oxido_YhdH"/>
    <property type="match status" value="1"/>
</dbReference>
<evidence type="ECO:0000313" key="2">
    <source>
        <dbReference type="EMBL" id="TBW23672.1"/>
    </source>
</evidence>
<dbReference type="AlphaFoldDB" id="A0A4Q9V3H3"/>
<dbReference type="SMART" id="SM00829">
    <property type="entry name" value="PKS_ER"/>
    <property type="match status" value="1"/>
</dbReference>